<dbReference type="Proteomes" id="UP000326912">
    <property type="component" value="Unassembled WGS sequence"/>
</dbReference>
<dbReference type="PANTHER" id="PTHR21064">
    <property type="entry name" value="AMINOGLYCOSIDE PHOSPHOTRANSFERASE DOMAIN-CONTAINING PROTEIN-RELATED"/>
    <property type="match status" value="1"/>
</dbReference>
<dbReference type="RefSeq" id="WP_151757850.1">
    <property type="nucleotide sequence ID" value="NZ_BKZW01000002.1"/>
</dbReference>
<evidence type="ECO:0000313" key="3">
    <source>
        <dbReference type="EMBL" id="GER90064.1"/>
    </source>
</evidence>
<comment type="similarity">
    <text evidence="1">Belongs to the pseudomonas-type ThrB family.</text>
</comment>
<evidence type="ECO:0000256" key="1">
    <source>
        <dbReference type="ARBA" id="ARBA00038240"/>
    </source>
</evidence>
<dbReference type="InterPro" id="IPR050249">
    <property type="entry name" value="Pseudomonas-type_ThrB"/>
</dbReference>
<dbReference type="SUPFAM" id="SSF56112">
    <property type="entry name" value="Protein kinase-like (PK-like)"/>
    <property type="match status" value="1"/>
</dbReference>
<protein>
    <recommendedName>
        <fullName evidence="2">Aminoglycoside phosphotransferase domain-containing protein</fullName>
    </recommendedName>
</protein>
<dbReference type="AlphaFoldDB" id="A0A5J4KKW8"/>
<accession>A0A5J4KKW8</accession>
<proteinExistence type="inferred from homology"/>
<organism evidence="3 4">
    <name type="scientific">Dictyobacter vulcani</name>
    <dbReference type="NCBI Taxonomy" id="2607529"/>
    <lineage>
        <taxon>Bacteria</taxon>
        <taxon>Bacillati</taxon>
        <taxon>Chloroflexota</taxon>
        <taxon>Ktedonobacteria</taxon>
        <taxon>Ktedonobacterales</taxon>
        <taxon>Dictyobacteraceae</taxon>
        <taxon>Dictyobacter</taxon>
    </lineage>
</organism>
<gene>
    <name evidence="3" type="primary">yerI</name>
    <name evidence="3" type="ORF">KDW_42260</name>
</gene>
<dbReference type="PANTHER" id="PTHR21064:SF6">
    <property type="entry name" value="AMINOGLYCOSIDE PHOSPHOTRANSFERASE DOMAIN-CONTAINING PROTEIN"/>
    <property type="match status" value="1"/>
</dbReference>
<sequence length="326" mass="37649">MMKLSVMRDFLEQVALNPDSTLIDGLLNQWGYDKGTVSFIRASNNFIFKFSQAGKHYILRLTDTEKVSQRDIESELAFLRYLHANNVCVNIPLKTLAGQEIEVCHTPVGSFYAVVFNYFEGRIYDIDELDETQFEVWGEALGGLHHASASCSSIQRASSFDHLSKSKELLSVQEQAAHKELVRLTHWLEALPKTDANYGLIHFDFELDNLIWNGDRIQIIDFDGSIASWYVADIAFALRDLFNDDIDLSNKHFLAFIKGYRKKMDVSQQDLSQIPMFFRLHNLETFITLQMAMDIEEGNSQKNPQWIMDLLHKLERKAEQYRESFA</sequence>
<dbReference type="InterPro" id="IPR002575">
    <property type="entry name" value="Aminoglycoside_PTrfase"/>
</dbReference>
<dbReference type="Gene3D" id="3.30.200.20">
    <property type="entry name" value="Phosphorylase Kinase, domain 1"/>
    <property type="match status" value="1"/>
</dbReference>
<comment type="caution">
    <text evidence="3">The sequence shown here is derived from an EMBL/GenBank/DDBJ whole genome shotgun (WGS) entry which is preliminary data.</text>
</comment>
<feature type="domain" description="Aminoglycoside phosphotransferase" evidence="2">
    <location>
        <begin position="43"/>
        <end position="244"/>
    </location>
</feature>
<keyword evidence="4" id="KW-1185">Reference proteome</keyword>
<reference evidence="3 4" key="1">
    <citation type="submission" date="2019-10" db="EMBL/GenBank/DDBJ databases">
        <title>Dictyobacter vulcani sp. nov., within the class Ktedonobacteria, isolated from soil of volcanic Mt. Zao.</title>
        <authorList>
            <person name="Zheng Y."/>
            <person name="Wang C.M."/>
            <person name="Sakai Y."/>
            <person name="Abe K."/>
            <person name="Yokota A."/>
            <person name="Yabe S."/>
        </authorList>
    </citation>
    <scope>NUCLEOTIDE SEQUENCE [LARGE SCALE GENOMIC DNA]</scope>
    <source>
        <strain evidence="3 4">W12</strain>
    </source>
</reference>
<dbReference type="EMBL" id="BKZW01000002">
    <property type="protein sequence ID" value="GER90064.1"/>
    <property type="molecule type" value="Genomic_DNA"/>
</dbReference>
<dbReference type="Gene3D" id="3.90.1200.10">
    <property type="match status" value="1"/>
</dbReference>
<dbReference type="Pfam" id="PF01636">
    <property type="entry name" value="APH"/>
    <property type="match status" value="1"/>
</dbReference>
<evidence type="ECO:0000259" key="2">
    <source>
        <dbReference type="Pfam" id="PF01636"/>
    </source>
</evidence>
<dbReference type="InterPro" id="IPR011009">
    <property type="entry name" value="Kinase-like_dom_sf"/>
</dbReference>
<evidence type="ECO:0000313" key="4">
    <source>
        <dbReference type="Proteomes" id="UP000326912"/>
    </source>
</evidence>
<name>A0A5J4KKW8_9CHLR</name>
<dbReference type="GO" id="GO:0019202">
    <property type="term" value="F:amino acid kinase activity"/>
    <property type="evidence" value="ECO:0007669"/>
    <property type="project" value="TreeGrafter"/>
</dbReference>